<feature type="compositionally biased region" description="Basic and acidic residues" evidence="1">
    <location>
        <begin position="1"/>
        <end position="14"/>
    </location>
</feature>
<dbReference type="AlphaFoldDB" id="A0A6J4HIJ5"/>
<feature type="non-terminal residue" evidence="2">
    <location>
        <position position="60"/>
    </location>
</feature>
<gene>
    <name evidence="2" type="ORF">AVDCRST_MAG52-694</name>
</gene>
<organism evidence="2">
    <name type="scientific">uncultured Blastococcus sp</name>
    <dbReference type="NCBI Taxonomy" id="217144"/>
    <lineage>
        <taxon>Bacteria</taxon>
        <taxon>Bacillati</taxon>
        <taxon>Actinomycetota</taxon>
        <taxon>Actinomycetes</taxon>
        <taxon>Geodermatophilales</taxon>
        <taxon>Geodermatophilaceae</taxon>
        <taxon>Blastococcus</taxon>
        <taxon>environmental samples</taxon>
    </lineage>
</organism>
<proteinExistence type="predicted"/>
<protein>
    <submittedName>
        <fullName evidence="2">Uncharacterized protein</fullName>
    </submittedName>
</protein>
<evidence type="ECO:0000313" key="2">
    <source>
        <dbReference type="EMBL" id="CAA9224632.1"/>
    </source>
</evidence>
<accession>A0A6J4HIJ5</accession>
<feature type="region of interest" description="Disordered" evidence="1">
    <location>
        <begin position="1"/>
        <end position="60"/>
    </location>
</feature>
<reference evidence="2" key="1">
    <citation type="submission" date="2020-02" db="EMBL/GenBank/DDBJ databases">
        <authorList>
            <person name="Meier V. D."/>
        </authorList>
    </citation>
    <scope>NUCLEOTIDE SEQUENCE</scope>
    <source>
        <strain evidence="2">AVDCRST_MAG52</strain>
    </source>
</reference>
<name>A0A6J4HIJ5_9ACTN</name>
<sequence length="60" mass="6732">DGGHPARSARRDACADPSVLSSTSLRRPRRRPRRPPVAEAPQCRSPRRCRLPRPRQPGPL</sequence>
<feature type="non-terminal residue" evidence="2">
    <location>
        <position position="1"/>
    </location>
</feature>
<evidence type="ECO:0000256" key="1">
    <source>
        <dbReference type="SAM" id="MobiDB-lite"/>
    </source>
</evidence>
<dbReference type="EMBL" id="CADCTN010000046">
    <property type="protein sequence ID" value="CAA9224632.1"/>
    <property type="molecule type" value="Genomic_DNA"/>
</dbReference>